<organism evidence="1 2">
    <name type="scientific">Deminuibacter soli</name>
    <dbReference type="NCBI Taxonomy" id="2291815"/>
    <lineage>
        <taxon>Bacteria</taxon>
        <taxon>Pseudomonadati</taxon>
        <taxon>Bacteroidota</taxon>
        <taxon>Chitinophagia</taxon>
        <taxon>Chitinophagales</taxon>
        <taxon>Chitinophagaceae</taxon>
        <taxon>Deminuibacter</taxon>
    </lineage>
</organism>
<dbReference type="Proteomes" id="UP000261284">
    <property type="component" value="Unassembled WGS sequence"/>
</dbReference>
<keyword evidence="2" id="KW-1185">Reference proteome</keyword>
<comment type="caution">
    <text evidence="1">The sequence shown here is derived from an EMBL/GenBank/DDBJ whole genome shotgun (WGS) entry which is preliminary data.</text>
</comment>
<dbReference type="EMBL" id="QTJU01000001">
    <property type="protein sequence ID" value="RFM30034.1"/>
    <property type="molecule type" value="Genomic_DNA"/>
</dbReference>
<reference evidence="1 2" key="1">
    <citation type="submission" date="2018-08" db="EMBL/GenBank/DDBJ databases">
        <title>Chitinophagaceae sp. K23C18032701, a novel bacterium isolated from forest soil.</title>
        <authorList>
            <person name="Wang C."/>
        </authorList>
    </citation>
    <scope>NUCLEOTIDE SEQUENCE [LARGE SCALE GENOMIC DNA]</scope>
    <source>
        <strain evidence="1 2">K23C18032701</strain>
    </source>
</reference>
<name>A0A3E1NQE2_9BACT</name>
<sequence length="219" mass="24739">MDELFLYDRDKGLFKQLLLQSSVMQGRYHVSPDYGYDLNTNNLGAYISDPASGSKTPLQKYPLCVCITPRSRLVKVNGADWEQFSFTLFFLCKSFVSGTNQLKAPDAATNTSKHQVWEDWKDMKECAGNFWVLLQQVILKSAALLKGVPVSMRSVLNVDFDRPAEIARISRFGSDDITGVSLQFLINMYADGCQLNDYPDDVLNKITVPPLEIHPIHKH</sequence>
<accession>A0A3E1NQE2</accession>
<dbReference type="OrthoDB" id="668965at2"/>
<dbReference type="RefSeq" id="WP_116845790.1">
    <property type="nucleotide sequence ID" value="NZ_QTJU01000001.1"/>
</dbReference>
<proteinExistence type="predicted"/>
<evidence type="ECO:0000313" key="2">
    <source>
        <dbReference type="Proteomes" id="UP000261284"/>
    </source>
</evidence>
<dbReference type="AlphaFoldDB" id="A0A3E1NQE2"/>
<gene>
    <name evidence="1" type="ORF">DXN05_03420</name>
</gene>
<protein>
    <submittedName>
        <fullName evidence="1">Uncharacterized protein</fullName>
    </submittedName>
</protein>
<evidence type="ECO:0000313" key="1">
    <source>
        <dbReference type="EMBL" id="RFM30034.1"/>
    </source>
</evidence>